<evidence type="ECO:0000256" key="2">
    <source>
        <dbReference type="SAM" id="Phobius"/>
    </source>
</evidence>
<feature type="region of interest" description="Disordered" evidence="1">
    <location>
        <begin position="1"/>
        <end position="48"/>
    </location>
</feature>
<keyword evidence="2" id="KW-0472">Membrane</keyword>
<organism evidence="4 5">
    <name type="scientific">Evansella alkalicola</name>
    <dbReference type="NCBI Taxonomy" id="745819"/>
    <lineage>
        <taxon>Bacteria</taxon>
        <taxon>Bacillati</taxon>
        <taxon>Bacillota</taxon>
        <taxon>Bacilli</taxon>
        <taxon>Bacillales</taxon>
        <taxon>Bacillaceae</taxon>
        <taxon>Evansella</taxon>
    </lineage>
</organism>
<keyword evidence="5" id="KW-1185">Reference proteome</keyword>
<keyword evidence="2" id="KW-0812">Transmembrane</keyword>
<dbReference type="InterPro" id="IPR025241">
    <property type="entry name" value="DUF4190"/>
</dbReference>
<feature type="compositionally biased region" description="Polar residues" evidence="1">
    <location>
        <begin position="14"/>
        <end position="38"/>
    </location>
</feature>
<gene>
    <name evidence="4" type="ORF">KS407_13410</name>
</gene>
<evidence type="ECO:0000313" key="5">
    <source>
        <dbReference type="Proteomes" id="UP000790580"/>
    </source>
</evidence>
<reference evidence="4 5" key="1">
    <citation type="submission" date="2021-06" db="EMBL/GenBank/DDBJ databases">
        <title>Bacillus sp. RD4P76, an endophyte from a halophyte.</title>
        <authorList>
            <person name="Sun J.-Q."/>
        </authorList>
    </citation>
    <scope>NUCLEOTIDE SEQUENCE [LARGE SCALE GENOMIC DNA]</scope>
    <source>
        <strain evidence="4 5">JCM 17098</strain>
    </source>
</reference>
<dbReference type="EMBL" id="JAHQCR010000052">
    <property type="protein sequence ID" value="MBU9722430.1"/>
    <property type="molecule type" value="Genomic_DNA"/>
</dbReference>
<name>A0ABS6JZB5_9BACI</name>
<dbReference type="Proteomes" id="UP000790580">
    <property type="component" value="Unassembled WGS sequence"/>
</dbReference>
<evidence type="ECO:0000259" key="3">
    <source>
        <dbReference type="Pfam" id="PF13828"/>
    </source>
</evidence>
<proteinExistence type="predicted"/>
<dbReference type="RefSeq" id="WP_216943361.1">
    <property type="nucleotide sequence ID" value="NZ_JAHQCR010000052.1"/>
</dbReference>
<feature type="transmembrane region" description="Helical" evidence="2">
    <location>
        <begin position="107"/>
        <end position="131"/>
    </location>
</feature>
<sequence length="136" mass="14711">MDGLDNMSDKAKQSKQPNQQNEGNTPNDETNIDSNSAKINPPAADTVEPPKRNVKAIISLVLSIGSLFISFFEFFIGIPMAIIALVSGILSLREIKTTQEVGRKMAIAGIIISILSILTPFLLAALVFYLYMNIGG</sequence>
<evidence type="ECO:0000256" key="1">
    <source>
        <dbReference type="SAM" id="MobiDB-lite"/>
    </source>
</evidence>
<comment type="caution">
    <text evidence="4">The sequence shown here is derived from an EMBL/GenBank/DDBJ whole genome shotgun (WGS) entry which is preliminary data.</text>
</comment>
<keyword evidence="2" id="KW-1133">Transmembrane helix</keyword>
<evidence type="ECO:0000313" key="4">
    <source>
        <dbReference type="EMBL" id="MBU9722430.1"/>
    </source>
</evidence>
<feature type="domain" description="DUF4190" evidence="3">
    <location>
        <begin position="56"/>
        <end position="119"/>
    </location>
</feature>
<protein>
    <submittedName>
        <fullName evidence="4">DUF4190 domain-containing protein</fullName>
    </submittedName>
</protein>
<feature type="transmembrane region" description="Helical" evidence="2">
    <location>
        <begin position="56"/>
        <end position="86"/>
    </location>
</feature>
<dbReference type="Pfam" id="PF13828">
    <property type="entry name" value="DUF4190"/>
    <property type="match status" value="1"/>
</dbReference>
<accession>A0ABS6JZB5</accession>